<evidence type="ECO:0000313" key="2">
    <source>
        <dbReference type="Proteomes" id="UP000325030"/>
    </source>
</evidence>
<dbReference type="Proteomes" id="UP000325030">
    <property type="component" value="Chromosome"/>
</dbReference>
<name>A0A510E649_9CREN</name>
<dbReference type="GeneID" id="41718394"/>
<dbReference type="EMBL" id="AP018930">
    <property type="protein sequence ID" value="BBG27508.1"/>
    <property type="molecule type" value="Genomic_DNA"/>
</dbReference>
<dbReference type="AlphaFoldDB" id="A0A510E649"/>
<organism evidence="1 2">
    <name type="scientific">Sulfuracidifex tepidarius</name>
    <dbReference type="NCBI Taxonomy" id="1294262"/>
    <lineage>
        <taxon>Archaea</taxon>
        <taxon>Thermoproteota</taxon>
        <taxon>Thermoprotei</taxon>
        <taxon>Sulfolobales</taxon>
        <taxon>Sulfolobaceae</taxon>
        <taxon>Sulfuracidifex</taxon>
    </lineage>
</organism>
<accession>A0A510E649</accession>
<gene>
    <name evidence="1" type="ORF">IC007_2062</name>
</gene>
<sequence>MESKSLTQNQFFSYFMTTSDMYLNLSKSSDVVPTRCELLYESVSSSIKMLQYYFHIDKPRDETVRILSDILGDWVQEAYDIALKLHYDGYISENLLEEDLAVYEEKIRSFVRDAEEVITG</sequence>
<protein>
    <submittedName>
        <fullName evidence="1">Uncharacterized protein</fullName>
    </submittedName>
</protein>
<evidence type="ECO:0000313" key="1">
    <source>
        <dbReference type="EMBL" id="BBG27508.1"/>
    </source>
</evidence>
<dbReference type="Gene3D" id="1.20.120.330">
    <property type="entry name" value="Nucleotidyltransferases domain 2"/>
    <property type="match status" value="1"/>
</dbReference>
<dbReference type="RefSeq" id="WP_149564921.1">
    <property type="nucleotide sequence ID" value="NZ_AP018930.1"/>
</dbReference>
<reference evidence="2" key="1">
    <citation type="submission" date="2018-09" db="EMBL/GenBank/DDBJ databases">
        <title>Complete Genome Sequencing of Sulfolobus sp. JCM 16834.</title>
        <authorList>
            <person name="Kato S."/>
            <person name="Itoh T."/>
            <person name="Ohkuma M."/>
        </authorList>
    </citation>
    <scope>NUCLEOTIDE SEQUENCE [LARGE SCALE GENOMIC DNA]</scope>
    <source>
        <strain evidence="2">IC-007</strain>
    </source>
</reference>
<proteinExistence type="predicted"/>